<dbReference type="InterPro" id="IPR049163">
    <property type="entry name" value="Pif1-like_2B_dom"/>
</dbReference>
<dbReference type="EC" id="5.6.2.3" evidence="1"/>
<accession>A0ABQ5GBL7</accession>
<dbReference type="Pfam" id="PF21530">
    <property type="entry name" value="Pif1_2B_dom"/>
    <property type="match status" value="2"/>
</dbReference>
<sequence length="974" mass="111234">KTKRKAIEISQSSGPTTFIEDETVYEERGDSVERAATTATSLDAEHGSGAKIPWGTNLLKVNTLGSGEDNMKLQELMDLCTKLPDRVLDLENVKDAQALEIKKLKKRVKKLERKKKLRTPQLKRRLFKGRNEIDQDEGISWFQEDSETRGRYGHDTKINTASTSITNASINITTVEPVTITSAPVTTAGVSVSTAEPSTPPSTTTTTTPIEDEDLTIAQTLMKMKTELDKEAKLEREREKEASKAAHIVEWDNVQAMMDADYEVAIKLQAEEQGEISIKERSKLFVELMNERKKHFARLKAEEQRTKPLTKAQKRNQMPNYLKNIAGYTLQQFKGYFFDEIKTLFETTMRKVNTFVPIESEVNRGAPELAVGSSKRYAEEELDQESSKRQKTDESSELAEEPRDKEADELSQKELQQMMIIVPEQGMNVEALQTNDAVESNIDDKLWKLQKHIHYLTWKLYDSCGVHHVSTEKRIYIYMLVEKEYPLSRGTLTLMLVAKLLVDQDNEISKQLLRKIFMLKMNIKFREGLLGLKGFLVLLKLMLLVMIVTTVGSSYNYWYPALQLTDEQIRNYCLLEIQKLLNRDGRSLAEFQDLPRLNPRFLTNLENRLIREALDFDVNKSRAKHAQLHSLLNPEQRMVYDKVIESVYSESGIASLLLPGGQTANNRFVIPLELVENSTCGIKQNTHLAELMQQVKLIVLETYPDFITRQSDESYLKERAILTPRNDDTDAINEFMFKKLGGASVTYHNADEIWKASTNTEYQHHLYLVEFLNTLNFLGMPPHALCLKRELPVILIQNLNPALGLCNGTRLIITKLCQFIVRAKTLTGSHIGDTIVIHIIVLSSTQTKWPFILKRNLNPALGLCNGTRLIITELCQFIVQAKILTGSHIGDTIVIHRIMLSSTQTKWPFILKRRQFPLKPCYAMTIKKSQGQSLNYVRLYLLMLVFNYSQLYVALSRVTSPDGLKILMIEDEDS</sequence>
<dbReference type="PANTHER" id="PTHR10492:SF57">
    <property type="entry name" value="ATP-DEPENDENT DNA HELICASE"/>
    <property type="match status" value="1"/>
</dbReference>
<evidence type="ECO:0000259" key="4">
    <source>
        <dbReference type="Pfam" id="PF05970"/>
    </source>
</evidence>
<dbReference type="CDD" id="cd18809">
    <property type="entry name" value="SF1_C_RecD"/>
    <property type="match status" value="1"/>
</dbReference>
<feature type="domain" description="DNA helicase Pif1-like 2B" evidence="5">
    <location>
        <begin position="852"/>
        <end position="874"/>
    </location>
</feature>
<feature type="domain" description="DNA helicase Pif1-like 2B" evidence="5">
    <location>
        <begin position="770"/>
        <end position="816"/>
    </location>
</feature>
<feature type="domain" description="DNA helicase Pif1-like DEAD-box helicase" evidence="4">
    <location>
        <begin position="649"/>
        <end position="701"/>
    </location>
</feature>
<protein>
    <recommendedName>
        <fullName evidence="1">ATP-dependent DNA helicase</fullName>
        <ecNumber evidence="1">5.6.2.3</ecNumber>
    </recommendedName>
</protein>
<comment type="cofactor">
    <cofactor evidence="1">
        <name>Mg(2+)</name>
        <dbReference type="ChEBI" id="CHEBI:18420"/>
    </cofactor>
</comment>
<evidence type="ECO:0000313" key="6">
    <source>
        <dbReference type="EMBL" id="GJT72999.1"/>
    </source>
</evidence>
<name>A0ABQ5GBL7_9ASTR</name>
<keyword evidence="1" id="KW-0067">ATP-binding</keyword>
<dbReference type="Proteomes" id="UP001151760">
    <property type="component" value="Unassembled WGS sequence"/>
</dbReference>
<keyword evidence="1" id="KW-0547">Nucleotide-binding</keyword>
<comment type="caution">
    <text evidence="6">The sequence shown here is derived from an EMBL/GenBank/DDBJ whole genome shotgun (WGS) entry which is preliminary data.</text>
</comment>
<feature type="region of interest" description="Disordered" evidence="3">
    <location>
        <begin position="367"/>
        <end position="410"/>
    </location>
</feature>
<proteinExistence type="inferred from homology"/>
<keyword evidence="1" id="KW-0347">Helicase</keyword>
<keyword evidence="1" id="KW-0233">DNA recombination</keyword>
<evidence type="ECO:0000259" key="5">
    <source>
        <dbReference type="Pfam" id="PF21530"/>
    </source>
</evidence>
<dbReference type="PANTHER" id="PTHR10492">
    <property type="match status" value="1"/>
</dbReference>
<dbReference type="EMBL" id="BQNB010018311">
    <property type="protein sequence ID" value="GJT72999.1"/>
    <property type="molecule type" value="Genomic_DNA"/>
</dbReference>
<evidence type="ECO:0000256" key="3">
    <source>
        <dbReference type="SAM" id="MobiDB-lite"/>
    </source>
</evidence>
<evidence type="ECO:0000313" key="7">
    <source>
        <dbReference type="Proteomes" id="UP001151760"/>
    </source>
</evidence>
<feature type="non-terminal residue" evidence="6">
    <location>
        <position position="1"/>
    </location>
</feature>
<keyword evidence="7" id="KW-1185">Reference proteome</keyword>
<evidence type="ECO:0000256" key="2">
    <source>
        <dbReference type="SAM" id="Coils"/>
    </source>
</evidence>
<dbReference type="SUPFAM" id="SSF52540">
    <property type="entry name" value="P-loop containing nucleoside triphosphate hydrolases"/>
    <property type="match status" value="1"/>
</dbReference>
<feature type="compositionally biased region" description="Basic and acidic residues" evidence="3">
    <location>
        <begin position="385"/>
        <end position="410"/>
    </location>
</feature>
<reference evidence="6" key="2">
    <citation type="submission" date="2022-01" db="EMBL/GenBank/DDBJ databases">
        <authorList>
            <person name="Yamashiro T."/>
            <person name="Shiraishi A."/>
            <person name="Satake H."/>
            <person name="Nakayama K."/>
        </authorList>
    </citation>
    <scope>NUCLEOTIDE SEQUENCE</scope>
</reference>
<gene>
    <name evidence="6" type="ORF">Tco_1032285</name>
</gene>
<keyword evidence="2" id="KW-0175">Coiled coil</keyword>
<comment type="catalytic activity">
    <reaction evidence="1">
        <text>ATP + H2O = ADP + phosphate + H(+)</text>
        <dbReference type="Rhea" id="RHEA:13065"/>
        <dbReference type="ChEBI" id="CHEBI:15377"/>
        <dbReference type="ChEBI" id="CHEBI:15378"/>
        <dbReference type="ChEBI" id="CHEBI:30616"/>
        <dbReference type="ChEBI" id="CHEBI:43474"/>
        <dbReference type="ChEBI" id="CHEBI:456216"/>
        <dbReference type="EC" id="5.6.2.3"/>
    </reaction>
</comment>
<keyword evidence="1" id="KW-0378">Hydrolase</keyword>
<keyword evidence="1" id="KW-0234">DNA repair</keyword>
<feature type="coiled-coil region" evidence="2">
    <location>
        <begin position="87"/>
        <end position="114"/>
    </location>
</feature>
<organism evidence="6 7">
    <name type="scientific">Tanacetum coccineum</name>
    <dbReference type="NCBI Taxonomy" id="301880"/>
    <lineage>
        <taxon>Eukaryota</taxon>
        <taxon>Viridiplantae</taxon>
        <taxon>Streptophyta</taxon>
        <taxon>Embryophyta</taxon>
        <taxon>Tracheophyta</taxon>
        <taxon>Spermatophyta</taxon>
        <taxon>Magnoliopsida</taxon>
        <taxon>eudicotyledons</taxon>
        <taxon>Gunneridae</taxon>
        <taxon>Pentapetalae</taxon>
        <taxon>asterids</taxon>
        <taxon>campanulids</taxon>
        <taxon>Asterales</taxon>
        <taxon>Asteraceae</taxon>
        <taxon>Asteroideae</taxon>
        <taxon>Anthemideae</taxon>
        <taxon>Anthemidinae</taxon>
        <taxon>Tanacetum</taxon>
    </lineage>
</organism>
<keyword evidence="1" id="KW-0227">DNA damage</keyword>
<dbReference type="InterPro" id="IPR010285">
    <property type="entry name" value="DNA_helicase_pif1-like_DEAD"/>
</dbReference>
<evidence type="ECO:0000256" key="1">
    <source>
        <dbReference type="RuleBase" id="RU363044"/>
    </source>
</evidence>
<comment type="similarity">
    <text evidence="1">Belongs to the helicase family.</text>
</comment>
<reference evidence="6" key="1">
    <citation type="journal article" date="2022" name="Int. J. Mol. Sci.">
        <title>Draft Genome of Tanacetum Coccineum: Genomic Comparison of Closely Related Tanacetum-Family Plants.</title>
        <authorList>
            <person name="Yamashiro T."/>
            <person name="Shiraishi A."/>
            <person name="Nakayama K."/>
            <person name="Satake H."/>
        </authorList>
    </citation>
    <scope>NUCLEOTIDE SEQUENCE</scope>
</reference>
<dbReference type="InterPro" id="IPR027417">
    <property type="entry name" value="P-loop_NTPase"/>
</dbReference>
<dbReference type="Pfam" id="PF05970">
    <property type="entry name" value="PIF1"/>
    <property type="match status" value="1"/>
</dbReference>